<evidence type="ECO:0000313" key="1">
    <source>
        <dbReference type="EMBL" id="ETW79395.1"/>
    </source>
</evidence>
<dbReference type="PANTHER" id="PTHR43550">
    <property type="entry name" value="3-KETODIHYDROSPHINGOSINE REDUCTASE"/>
    <property type="match status" value="1"/>
</dbReference>
<dbReference type="InterPro" id="IPR036291">
    <property type="entry name" value="NAD(P)-bd_dom_sf"/>
</dbReference>
<dbReference type="PANTHER" id="PTHR43550:SF3">
    <property type="entry name" value="3-KETODIHYDROSPHINGOSINE REDUCTASE"/>
    <property type="match status" value="1"/>
</dbReference>
<reference evidence="1 2" key="1">
    <citation type="journal article" date="2012" name="New Phytol.">
        <title>Insight into trade-off between wood decay and parasitism from the genome of a fungal forest pathogen.</title>
        <authorList>
            <person name="Olson A."/>
            <person name="Aerts A."/>
            <person name="Asiegbu F."/>
            <person name="Belbahri L."/>
            <person name="Bouzid O."/>
            <person name="Broberg A."/>
            <person name="Canback B."/>
            <person name="Coutinho P.M."/>
            <person name="Cullen D."/>
            <person name="Dalman K."/>
            <person name="Deflorio G."/>
            <person name="van Diepen L.T."/>
            <person name="Dunand C."/>
            <person name="Duplessis S."/>
            <person name="Durling M."/>
            <person name="Gonthier P."/>
            <person name="Grimwood J."/>
            <person name="Fossdal C.G."/>
            <person name="Hansson D."/>
            <person name="Henrissat B."/>
            <person name="Hietala A."/>
            <person name="Himmelstrand K."/>
            <person name="Hoffmeister D."/>
            <person name="Hogberg N."/>
            <person name="James T.Y."/>
            <person name="Karlsson M."/>
            <person name="Kohler A."/>
            <person name="Kues U."/>
            <person name="Lee Y.H."/>
            <person name="Lin Y.C."/>
            <person name="Lind M."/>
            <person name="Lindquist E."/>
            <person name="Lombard V."/>
            <person name="Lucas S."/>
            <person name="Lunden K."/>
            <person name="Morin E."/>
            <person name="Murat C."/>
            <person name="Park J."/>
            <person name="Raffaello T."/>
            <person name="Rouze P."/>
            <person name="Salamov A."/>
            <person name="Schmutz J."/>
            <person name="Solheim H."/>
            <person name="Stahlberg J."/>
            <person name="Velez H."/>
            <person name="de Vries R.P."/>
            <person name="Wiebenga A."/>
            <person name="Woodward S."/>
            <person name="Yakovlev I."/>
            <person name="Garbelotto M."/>
            <person name="Martin F."/>
            <person name="Grigoriev I.V."/>
            <person name="Stenlid J."/>
        </authorList>
    </citation>
    <scope>NUCLEOTIDE SEQUENCE [LARGE SCALE GENOMIC DNA]</scope>
    <source>
        <strain evidence="1 2">TC 32-1</strain>
    </source>
</reference>
<dbReference type="AlphaFoldDB" id="W4K224"/>
<accession>W4K224</accession>
<sequence length="329" mass="36124">MFGRSEWNPSMKHCYITGGSSGLGLALAKMLSSQGAHVSIVARDSEKLADALAEIEGVRQSKDQIHQAFSFSLFTADDSRAALDAAAAKHGGVPPDIVFLCAGKAIPRFFVEYTEAELVDGMNYGYWVQAWTAWIVTQQMVVHKRTGSIIFVSSTLGLMTIPGYSGYSPGKHALRGLADTLRCELLLYDINVHIFFPPTMFTPSYEEENKIKPKITKKIEETDGGLTAEQAAAGLLTGLRKGHAHITADMLTDSFRASTRGSAPANNWILDGLIDLASKIWVPVWSTITDRRVKAHKREHHQYLEDIDFFSAQGSLSVFCESWQAASAH</sequence>
<dbReference type="Gene3D" id="3.40.50.720">
    <property type="entry name" value="NAD(P)-binding Rossmann-like Domain"/>
    <property type="match status" value="1"/>
</dbReference>
<dbReference type="GO" id="GO:0005789">
    <property type="term" value="C:endoplasmic reticulum membrane"/>
    <property type="evidence" value="ECO:0007669"/>
    <property type="project" value="TreeGrafter"/>
</dbReference>
<dbReference type="HOGENOM" id="CLU_010194_3_0_1"/>
<organism evidence="1 2">
    <name type="scientific">Heterobasidion irregulare (strain TC 32-1)</name>
    <dbReference type="NCBI Taxonomy" id="747525"/>
    <lineage>
        <taxon>Eukaryota</taxon>
        <taxon>Fungi</taxon>
        <taxon>Dikarya</taxon>
        <taxon>Basidiomycota</taxon>
        <taxon>Agaricomycotina</taxon>
        <taxon>Agaricomycetes</taxon>
        <taxon>Russulales</taxon>
        <taxon>Bondarzewiaceae</taxon>
        <taxon>Heterobasidion</taxon>
        <taxon>Heterobasidion annosum species complex</taxon>
    </lineage>
</organism>
<dbReference type="GO" id="GO:0030148">
    <property type="term" value="P:sphingolipid biosynthetic process"/>
    <property type="evidence" value="ECO:0007669"/>
    <property type="project" value="TreeGrafter"/>
</dbReference>
<dbReference type="EMBL" id="KI925460">
    <property type="protein sequence ID" value="ETW79395.1"/>
    <property type="molecule type" value="Genomic_DNA"/>
</dbReference>
<dbReference type="SUPFAM" id="SSF51735">
    <property type="entry name" value="NAD(P)-binding Rossmann-fold domains"/>
    <property type="match status" value="1"/>
</dbReference>
<dbReference type="InParanoid" id="W4K224"/>
<protein>
    <submittedName>
        <fullName evidence="1">Uncharacterized protein</fullName>
    </submittedName>
</protein>
<keyword evidence="2" id="KW-1185">Reference proteome</keyword>
<dbReference type="eggNOG" id="KOG1210">
    <property type="taxonomic scope" value="Eukaryota"/>
</dbReference>
<dbReference type="STRING" id="747525.W4K224"/>
<dbReference type="InterPro" id="IPR002347">
    <property type="entry name" value="SDR_fam"/>
</dbReference>
<evidence type="ECO:0000313" key="2">
    <source>
        <dbReference type="Proteomes" id="UP000030671"/>
    </source>
</evidence>
<dbReference type="RefSeq" id="XP_009547982.1">
    <property type="nucleotide sequence ID" value="XM_009549687.1"/>
</dbReference>
<dbReference type="Proteomes" id="UP000030671">
    <property type="component" value="Unassembled WGS sequence"/>
</dbReference>
<dbReference type="Pfam" id="PF00106">
    <property type="entry name" value="adh_short"/>
    <property type="match status" value="1"/>
</dbReference>
<dbReference type="FunFam" id="3.40.50.720:FF:000468">
    <property type="entry name" value="Short-chain dehydrogenase, putative"/>
    <property type="match status" value="1"/>
</dbReference>
<dbReference type="GO" id="GO:0006666">
    <property type="term" value="P:3-keto-sphinganine metabolic process"/>
    <property type="evidence" value="ECO:0007669"/>
    <property type="project" value="TreeGrafter"/>
</dbReference>
<dbReference type="PRINTS" id="PR00081">
    <property type="entry name" value="GDHRDH"/>
</dbReference>
<gene>
    <name evidence="1" type="ORF">HETIRDRAFT_452607</name>
</gene>
<dbReference type="OrthoDB" id="10267115at2759"/>
<dbReference type="GO" id="GO:0047560">
    <property type="term" value="F:3-dehydrosphinganine reductase activity"/>
    <property type="evidence" value="ECO:0007669"/>
    <property type="project" value="TreeGrafter"/>
</dbReference>
<name>W4K224_HETIT</name>
<dbReference type="FunCoup" id="W4K224">
    <property type="interactions" value="112"/>
</dbReference>
<proteinExistence type="predicted"/>
<dbReference type="KEGG" id="hir:HETIRDRAFT_452607"/>
<dbReference type="GeneID" id="20676276"/>